<organism evidence="4 5">
    <name type="scientific">Devosia sediminis</name>
    <dbReference type="NCBI Taxonomy" id="2798801"/>
    <lineage>
        <taxon>Bacteria</taxon>
        <taxon>Pseudomonadati</taxon>
        <taxon>Pseudomonadota</taxon>
        <taxon>Alphaproteobacteria</taxon>
        <taxon>Hyphomicrobiales</taxon>
        <taxon>Devosiaceae</taxon>
        <taxon>Devosia</taxon>
    </lineage>
</organism>
<dbReference type="PANTHER" id="PTHR43353">
    <property type="entry name" value="SUCCINATE-SEMIALDEHYDE DEHYDROGENASE, MITOCHONDRIAL"/>
    <property type="match status" value="1"/>
</dbReference>
<dbReference type="Proteomes" id="UP000602124">
    <property type="component" value="Unassembled WGS sequence"/>
</dbReference>
<dbReference type="InterPro" id="IPR016160">
    <property type="entry name" value="Ald_DH_CS_CYS"/>
</dbReference>
<evidence type="ECO:0000313" key="4">
    <source>
        <dbReference type="EMBL" id="MBJ3785370.1"/>
    </source>
</evidence>
<name>A0A934MLP2_9HYPH</name>
<dbReference type="GO" id="GO:0009450">
    <property type="term" value="P:gamma-aminobutyric acid catabolic process"/>
    <property type="evidence" value="ECO:0007669"/>
    <property type="project" value="TreeGrafter"/>
</dbReference>
<dbReference type="PROSITE" id="PS00070">
    <property type="entry name" value="ALDEHYDE_DEHYDR_CYS"/>
    <property type="match status" value="1"/>
</dbReference>
<protein>
    <submittedName>
        <fullName evidence="4">NAD-dependent succinate-semialdehyde dehydrogenase</fullName>
    </submittedName>
</protein>
<dbReference type="GO" id="GO:0004777">
    <property type="term" value="F:succinate-semialdehyde dehydrogenase (NAD+) activity"/>
    <property type="evidence" value="ECO:0007669"/>
    <property type="project" value="TreeGrafter"/>
</dbReference>
<proteinExistence type="inferred from homology"/>
<dbReference type="RefSeq" id="WP_198876551.1">
    <property type="nucleotide sequence ID" value="NZ_JAEKMH010000002.1"/>
</dbReference>
<accession>A0A934MLP2</accession>
<keyword evidence="2" id="KW-0560">Oxidoreductase</keyword>
<dbReference type="EMBL" id="JAEKMH010000002">
    <property type="protein sequence ID" value="MBJ3785370.1"/>
    <property type="molecule type" value="Genomic_DNA"/>
</dbReference>
<dbReference type="InterPro" id="IPR016161">
    <property type="entry name" value="Ald_DH/histidinol_DH"/>
</dbReference>
<dbReference type="InterPro" id="IPR016163">
    <property type="entry name" value="Ald_DH_C"/>
</dbReference>
<gene>
    <name evidence="4" type="ORF">JEQ47_11605</name>
</gene>
<sequence>MNAAVLNFPVSNAWQPADKALRIEKAYYDGAWHGGSGPSIAVTNPATGAVIGHVPALGRVETGEAITAAHAGFGTWRKLLPQQRAAVLRRWFELIVDAREDLAIIMTSEQGKPLAEARGEIDYAASFVEWFAEEAKRVDGEIPMSHLPGRSMRVVREPIGVVACVTPWNFPCAMITRKAAAALAAGCSVVVRPASETPFSAIALAVLAERAGFPRGVFNVLTGPSREIVGEMTRNPLVRGLSFTGSTAVGKELARDCAGTLKRVSMELGGHAPFLVFDDVDLDRAVAAAVDAKFQTTGQDCLAANRILVQRSIYDAFLTRFVAATEALRIGNGFDAGVTLGPLMHDRAIQKCLDHITNATSAGARLLTGGEASGLFITPAVLADVRPDMAIFREETFGPVAAVMPFDSEDEAIALANDTEYGLSAYLFTQDHDRICRVSGAIRTGMLAVNCVKMTGHPIPFGGVRDSGLGREGGRHAISEFTDLKYVCAAFRTA</sequence>
<dbReference type="InterPro" id="IPR050740">
    <property type="entry name" value="Aldehyde_DH_Superfamily"/>
</dbReference>
<comment type="similarity">
    <text evidence="1">Belongs to the aldehyde dehydrogenase family.</text>
</comment>
<dbReference type="FunFam" id="3.40.309.10:FF:000004">
    <property type="entry name" value="Succinate-semialdehyde dehydrogenase I"/>
    <property type="match status" value="1"/>
</dbReference>
<dbReference type="AlphaFoldDB" id="A0A934MLP2"/>
<comment type="caution">
    <text evidence="4">The sequence shown here is derived from an EMBL/GenBank/DDBJ whole genome shotgun (WGS) entry which is preliminary data.</text>
</comment>
<dbReference type="Gene3D" id="3.40.309.10">
    <property type="entry name" value="Aldehyde Dehydrogenase, Chain A, domain 2"/>
    <property type="match status" value="1"/>
</dbReference>
<dbReference type="InterPro" id="IPR016162">
    <property type="entry name" value="Ald_DH_N"/>
</dbReference>
<dbReference type="PANTHER" id="PTHR43353:SF5">
    <property type="entry name" value="SUCCINATE-SEMIALDEHYDE DEHYDROGENASE, MITOCHONDRIAL"/>
    <property type="match status" value="1"/>
</dbReference>
<dbReference type="InterPro" id="IPR015590">
    <property type="entry name" value="Aldehyde_DH_dom"/>
</dbReference>
<evidence type="ECO:0000259" key="3">
    <source>
        <dbReference type="Pfam" id="PF00171"/>
    </source>
</evidence>
<reference evidence="4" key="1">
    <citation type="submission" date="2020-12" db="EMBL/GenBank/DDBJ databases">
        <title>Devosia sp. MSA67 isolated from Mo River.</title>
        <authorList>
            <person name="Ma F."/>
            <person name="Zi Z."/>
        </authorList>
    </citation>
    <scope>NUCLEOTIDE SEQUENCE</scope>
    <source>
        <strain evidence="4">MSA67</strain>
    </source>
</reference>
<evidence type="ECO:0000256" key="2">
    <source>
        <dbReference type="ARBA" id="ARBA00023002"/>
    </source>
</evidence>
<dbReference type="Pfam" id="PF00171">
    <property type="entry name" value="Aldedh"/>
    <property type="match status" value="1"/>
</dbReference>
<dbReference type="CDD" id="cd07103">
    <property type="entry name" value="ALDH_F5_SSADH_GabD"/>
    <property type="match status" value="1"/>
</dbReference>
<dbReference type="FunFam" id="3.40.605.10:FF:000005">
    <property type="entry name" value="Succinate-semialdehyde dehydrogenase I"/>
    <property type="match status" value="1"/>
</dbReference>
<dbReference type="SUPFAM" id="SSF53720">
    <property type="entry name" value="ALDH-like"/>
    <property type="match status" value="1"/>
</dbReference>
<evidence type="ECO:0000313" key="5">
    <source>
        <dbReference type="Proteomes" id="UP000602124"/>
    </source>
</evidence>
<feature type="domain" description="Aldehyde dehydrogenase" evidence="3">
    <location>
        <begin position="35"/>
        <end position="487"/>
    </location>
</feature>
<keyword evidence="5" id="KW-1185">Reference proteome</keyword>
<dbReference type="Gene3D" id="3.40.605.10">
    <property type="entry name" value="Aldehyde Dehydrogenase, Chain A, domain 1"/>
    <property type="match status" value="1"/>
</dbReference>
<evidence type="ECO:0000256" key="1">
    <source>
        <dbReference type="ARBA" id="ARBA00009986"/>
    </source>
</evidence>